<organism evidence="1">
    <name type="scientific">Tanacetum cinerariifolium</name>
    <name type="common">Dalmatian daisy</name>
    <name type="synonym">Chrysanthemum cinerariifolium</name>
    <dbReference type="NCBI Taxonomy" id="118510"/>
    <lineage>
        <taxon>Eukaryota</taxon>
        <taxon>Viridiplantae</taxon>
        <taxon>Streptophyta</taxon>
        <taxon>Embryophyta</taxon>
        <taxon>Tracheophyta</taxon>
        <taxon>Spermatophyta</taxon>
        <taxon>Magnoliopsida</taxon>
        <taxon>eudicotyledons</taxon>
        <taxon>Gunneridae</taxon>
        <taxon>Pentapetalae</taxon>
        <taxon>asterids</taxon>
        <taxon>campanulids</taxon>
        <taxon>Asterales</taxon>
        <taxon>Asteraceae</taxon>
        <taxon>Asteroideae</taxon>
        <taxon>Anthemideae</taxon>
        <taxon>Anthemidinae</taxon>
        <taxon>Tanacetum</taxon>
    </lineage>
</organism>
<dbReference type="AlphaFoldDB" id="A0A699R8K0"/>
<accession>A0A699R8K0</accession>
<sequence length="22" mass="2437">TMETTIEQQVALYEALVPSQKG</sequence>
<reference evidence="1" key="1">
    <citation type="journal article" date="2019" name="Sci. Rep.">
        <title>Draft genome of Tanacetum cinerariifolium, the natural source of mosquito coil.</title>
        <authorList>
            <person name="Yamashiro T."/>
            <person name="Shiraishi A."/>
            <person name="Satake H."/>
            <person name="Nakayama K."/>
        </authorList>
    </citation>
    <scope>NUCLEOTIDE SEQUENCE</scope>
</reference>
<evidence type="ECO:0000313" key="1">
    <source>
        <dbReference type="EMBL" id="GFC83569.1"/>
    </source>
</evidence>
<dbReference type="EMBL" id="BKCJ011090185">
    <property type="protein sequence ID" value="GFC83569.1"/>
    <property type="molecule type" value="Genomic_DNA"/>
</dbReference>
<protein>
    <submittedName>
        <fullName evidence="1">Uncharacterized protein</fullName>
    </submittedName>
</protein>
<gene>
    <name evidence="1" type="ORF">Tci_855539</name>
</gene>
<proteinExistence type="predicted"/>
<name>A0A699R8K0_TANCI</name>
<comment type="caution">
    <text evidence="1">The sequence shown here is derived from an EMBL/GenBank/DDBJ whole genome shotgun (WGS) entry which is preliminary data.</text>
</comment>
<feature type="non-terminal residue" evidence="1">
    <location>
        <position position="1"/>
    </location>
</feature>